<dbReference type="Pfam" id="PF13383">
    <property type="entry name" value="Methyltransf_22"/>
    <property type="match status" value="1"/>
</dbReference>
<proteinExistence type="predicted"/>
<dbReference type="InterPro" id="IPR026913">
    <property type="entry name" value="METTL24"/>
</dbReference>
<sequence length="333" mass="37384">MSKLISITSAVAVILLTVILLSHIRIASAPFPDSSGRHDSSVLSAEPHLHIKLTLAEKLWKQSVEDRSKMVTESGLGREFPDGYIYPYNVWDFARPSFFCPHDLERVGKLGDGGKVVCGMSRYERESPGPSSDTNTAPPLIVYSFGVNDDSSFEAALLERTNAEIWGYDYTVDSWAADIPDHQSSRAHFKRVGIGKETNESRTPPFFTIQDLMAANGHSYIDLVKMDIEGAEFDAMTSLISAVASQQGDHGRPTLPFGQLLIEIHFMKEGPDFSIPKDLEAWMKWWSAMEEMGLRPVNNEDNWVGDTVYGKPRFMEYTLIQAMDEERNKLLWA</sequence>
<dbReference type="AlphaFoldDB" id="A0A4Q4SRK5"/>
<dbReference type="STRING" id="155417.A0A4Q4SRK5"/>
<keyword evidence="3" id="KW-1185">Reference proteome</keyword>
<dbReference type="Gene3D" id="3.40.50.150">
    <property type="entry name" value="Vaccinia Virus protein VP39"/>
    <property type="match status" value="1"/>
</dbReference>
<dbReference type="OrthoDB" id="4698046at2759"/>
<protein>
    <recommendedName>
        <fullName evidence="1">Methyltransferase domain-containing protein</fullName>
    </recommendedName>
</protein>
<name>A0A4Q4SRK5_9PEZI</name>
<dbReference type="Proteomes" id="UP000293360">
    <property type="component" value="Unassembled WGS sequence"/>
</dbReference>
<feature type="domain" description="Methyltransferase" evidence="1">
    <location>
        <begin position="94"/>
        <end position="244"/>
    </location>
</feature>
<accession>A0A4Q4SRK5</accession>
<dbReference type="PANTHER" id="PTHR32026:SF10">
    <property type="entry name" value="METHYLTRANSFERASE-LIKE PROTEIN 24-RELATED"/>
    <property type="match status" value="1"/>
</dbReference>
<dbReference type="InterPro" id="IPR025714">
    <property type="entry name" value="Methyltranfer_dom"/>
</dbReference>
<dbReference type="PANTHER" id="PTHR32026">
    <property type="entry name" value="METHYLTRANSFERASE-LIKE PROTEIN 24"/>
    <property type="match status" value="1"/>
</dbReference>
<dbReference type="InterPro" id="IPR029063">
    <property type="entry name" value="SAM-dependent_MTases_sf"/>
</dbReference>
<dbReference type="EMBL" id="QJNU01001605">
    <property type="protein sequence ID" value="RYO73803.1"/>
    <property type="molecule type" value="Genomic_DNA"/>
</dbReference>
<evidence type="ECO:0000313" key="3">
    <source>
        <dbReference type="Proteomes" id="UP000293360"/>
    </source>
</evidence>
<evidence type="ECO:0000259" key="1">
    <source>
        <dbReference type="Pfam" id="PF13383"/>
    </source>
</evidence>
<organism evidence="2 3">
    <name type="scientific">Monosporascus ibericus</name>
    <dbReference type="NCBI Taxonomy" id="155417"/>
    <lineage>
        <taxon>Eukaryota</taxon>
        <taxon>Fungi</taxon>
        <taxon>Dikarya</taxon>
        <taxon>Ascomycota</taxon>
        <taxon>Pezizomycotina</taxon>
        <taxon>Sordariomycetes</taxon>
        <taxon>Xylariomycetidae</taxon>
        <taxon>Xylariales</taxon>
        <taxon>Xylariales incertae sedis</taxon>
        <taxon>Monosporascus</taxon>
    </lineage>
</organism>
<reference evidence="2 3" key="1">
    <citation type="submission" date="2018-06" db="EMBL/GenBank/DDBJ databases">
        <title>Complete Genomes of Monosporascus.</title>
        <authorList>
            <person name="Robinson A.J."/>
            <person name="Natvig D.O."/>
        </authorList>
    </citation>
    <scope>NUCLEOTIDE SEQUENCE [LARGE SCALE GENOMIC DNA]</scope>
    <source>
        <strain evidence="2 3">CBS 110550</strain>
    </source>
</reference>
<evidence type="ECO:0000313" key="2">
    <source>
        <dbReference type="EMBL" id="RYO73803.1"/>
    </source>
</evidence>
<gene>
    <name evidence="2" type="ORF">DL764_011053</name>
</gene>
<comment type="caution">
    <text evidence="2">The sequence shown here is derived from an EMBL/GenBank/DDBJ whole genome shotgun (WGS) entry which is preliminary data.</text>
</comment>